<sequence>MNSMINKISLSRYGIFISRLIRFALVGFSGVIVDLGGFYFLHSLLGLNLTPSSMLSTELAIINNFFWNDIWTFGDVVQKENLVLDNSHRLQRFFKFNLICLLGLILNSLIVNFLVYKFAINAYLAKLIAIICVISWNFGMNMRFNWQVMEKKES</sequence>
<proteinExistence type="inferred from homology"/>
<accession>A0A853MKW2</accession>
<comment type="similarity">
    <text evidence="2">Belongs to the GtrA family.</text>
</comment>
<keyword evidence="3 6" id="KW-0812">Transmembrane</keyword>
<evidence type="ECO:0000256" key="4">
    <source>
        <dbReference type="ARBA" id="ARBA00022989"/>
    </source>
</evidence>
<evidence type="ECO:0000256" key="1">
    <source>
        <dbReference type="ARBA" id="ARBA00004141"/>
    </source>
</evidence>
<name>A0A853MKW2_9CYAN</name>
<organism evidence="8 9">
    <name type="scientific">Cylindrospermopsis raciborskii CS-505</name>
    <dbReference type="NCBI Taxonomy" id="533240"/>
    <lineage>
        <taxon>Bacteria</taxon>
        <taxon>Bacillati</taxon>
        <taxon>Cyanobacteriota</taxon>
        <taxon>Cyanophyceae</taxon>
        <taxon>Nostocales</taxon>
        <taxon>Aphanizomenonaceae</taxon>
        <taxon>Cylindrospermopsis</taxon>
    </lineage>
</organism>
<feature type="transmembrane region" description="Helical" evidence="6">
    <location>
        <begin position="123"/>
        <end position="139"/>
    </location>
</feature>
<evidence type="ECO:0000256" key="6">
    <source>
        <dbReference type="SAM" id="Phobius"/>
    </source>
</evidence>
<dbReference type="PANTHER" id="PTHR38459">
    <property type="entry name" value="PROPHAGE BACTOPRENOL-LINKED GLUCOSE TRANSLOCASE HOMOLOG"/>
    <property type="match status" value="1"/>
</dbReference>
<keyword evidence="4 6" id="KW-1133">Transmembrane helix</keyword>
<dbReference type="Pfam" id="PF04138">
    <property type="entry name" value="GtrA_DPMS_TM"/>
    <property type="match status" value="1"/>
</dbReference>
<comment type="subcellular location">
    <subcellularLocation>
        <location evidence="1">Membrane</location>
        <topology evidence="1">Multi-pass membrane protein</topology>
    </subcellularLocation>
</comment>
<comment type="caution">
    <text evidence="8">The sequence shown here is derived from an EMBL/GenBank/DDBJ whole genome shotgun (WGS) entry which is preliminary data.</text>
</comment>
<evidence type="ECO:0000256" key="3">
    <source>
        <dbReference type="ARBA" id="ARBA00022692"/>
    </source>
</evidence>
<dbReference type="Proteomes" id="UP000093903">
    <property type="component" value="Unassembled WGS sequence"/>
</dbReference>
<evidence type="ECO:0000259" key="7">
    <source>
        <dbReference type="Pfam" id="PF04138"/>
    </source>
</evidence>
<dbReference type="InterPro" id="IPR007267">
    <property type="entry name" value="GtrA_DPMS_TM"/>
</dbReference>
<gene>
    <name evidence="8" type="ORF">A9P98_16540</name>
</gene>
<evidence type="ECO:0000313" key="9">
    <source>
        <dbReference type="Proteomes" id="UP000093903"/>
    </source>
</evidence>
<evidence type="ECO:0000256" key="5">
    <source>
        <dbReference type="ARBA" id="ARBA00023136"/>
    </source>
</evidence>
<protein>
    <recommendedName>
        <fullName evidence="7">GtrA/DPMS transmembrane domain-containing protein</fullName>
    </recommendedName>
</protein>
<dbReference type="EMBL" id="LYXA01000001">
    <property type="protein sequence ID" value="OBU77708.1"/>
    <property type="molecule type" value="Genomic_DNA"/>
</dbReference>
<feature type="transmembrane region" description="Helical" evidence="6">
    <location>
        <begin position="20"/>
        <end position="41"/>
    </location>
</feature>
<dbReference type="InterPro" id="IPR051401">
    <property type="entry name" value="GtrA_CellWall_Glycosyl"/>
</dbReference>
<keyword evidence="5 6" id="KW-0472">Membrane</keyword>
<evidence type="ECO:0000256" key="2">
    <source>
        <dbReference type="ARBA" id="ARBA00009399"/>
    </source>
</evidence>
<reference evidence="8 9" key="1">
    <citation type="submission" date="2016-05" db="EMBL/GenBank/DDBJ databases">
        <title>First complete genome of the cyanobacterium Cylindrospermopsis raciborskii CS505, containing a circular chromosome and a single extrachromosomal element.</title>
        <authorList>
            <person name="Fuentes J."/>
            <person name="Tamames J."/>
            <person name="Allen E."/>
            <person name="Plominski A."/>
            <person name="Vasquez M."/>
        </authorList>
    </citation>
    <scope>NUCLEOTIDE SEQUENCE [LARGE SCALE GENOMIC DNA]</scope>
    <source>
        <strain evidence="8 9">CS505</strain>
    </source>
</reference>
<dbReference type="GO" id="GO:0005886">
    <property type="term" value="C:plasma membrane"/>
    <property type="evidence" value="ECO:0007669"/>
    <property type="project" value="TreeGrafter"/>
</dbReference>
<feature type="domain" description="GtrA/DPMS transmembrane" evidence="7">
    <location>
        <begin position="22"/>
        <end position="145"/>
    </location>
</feature>
<dbReference type="GO" id="GO:0000271">
    <property type="term" value="P:polysaccharide biosynthetic process"/>
    <property type="evidence" value="ECO:0007669"/>
    <property type="project" value="InterPro"/>
</dbReference>
<dbReference type="AlphaFoldDB" id="A0A853MKW2"/>
<dbReference type="PANTHER" id="PTHR38459:SF1">
    <property type="entry name" value="PROPHAGE BACTOPRENOL-LINKED GLUCOSE TRANSLOCASE HOMOLOG"/>
    <property type="match status" value="1"/>
</dbReference>
<evidence type="ECO:0000313" key="8">
    <source>
        <dbReference type="EMBL" id="OBU77708.1"/>
    </source>
</evidence>
<feature type="transmembrane region" description="Helical" evidence="6">
    <location>
        <begin position="96"/>
        <end position="116"/>
    </location>
</feature>